<keyword evidence="1" id="KW-1133">Transmembrane helix</keyword>
<keyword evidence="3" id="KW-1185">Reference proteome</keyword>
<accession>A0A840ZEC1</accession>
<keyword evidence="1" id="KW-0472">Membrane</keyword>
<evidence type="ECO:0000313" key="3">
    <source>
        <dbReference type="Proteomes" id="UP000583454"/>
    </source>
</evidence>
<sequence>MPNPESPVALLDAHAGVPVPRAMQHAYLWILASLITAFGLLGLAYALSTHSEREAGRMIVASQAGAGYLAVVVGGLAARHGHPVR</sequence>
<evidence type="ECO:0000313" key="2">
    <source>
        <dbReference type="EMBL" id="MBB5755584.1"/>
    </source>
</evidence>
<dbReference type="RefSeq" id="WP_183563661.1">
    <property type="nucleotide sequence ID" value="NZ_JACHOP010000001.1"/>
</dbReference>
<dbReference type="AlphaFoldDB" id="A0A840ZEC1"/>
<reference evidence="2 3" key="1">
    <citation type="submission" date="2020-08" db="EMBL/GenBank/DDBJ databases">
        <title>Genomic Encyclopedia of Type Strains, Phase IV (KMG-IV): sequencing the most valuable type-strain genomes for metagenomic binning, comparative biology and taxonomic classification.</title>
        <authorList>
            <person name="Goeker M."/>
        </authorList>
    </citation>
    <scope>NUCLEOTIDE SEQUENCE [LARGE SCALE GENOMIC DNA]</scope>
    <source>
        <strain evidence="2 3">DSM 2163</strain>
    </source>
</reference>
<evidence type="ECO:0000256" key="1">
    <source>
        <dbReference type="SAM" id="Phobius"/>
    </source>
</evidence>
<gene>
    <name evidence="2" type="ORF">HNR00_000273</name>
</gene>
<feature type="transmembrane region" description="Helical" evidence="1">
    <location>
        <begin position="59"/>
        <end position="78"/>
    </location>
</feature>
<keyword evidence="1" id="KW-0812">Transmembrane</keyword>
<proteinExistence type="predicted"/>
<name>A0A840ZEC1_9HYPH</name>
<protein>
    <submittedName>
        <fullName evidence="2">Uncharacterized protein</fullName>
    </submittedName>
</protein>
<comment type="caution">
    <text evidence="2">The sequence shown here is derived from an EMBL/GenBank/DDBJ whole genome shotgun (WGS) entry which is preliminary data.</text>
</comment>
<feature type="transmembrane region" description="Helical" evidence="1">
    <location>
        <begin position="26"/>
        <end position="47"/>
    </location>
</feature>
<organism evidence="2 3">
    <name type="scientific">Methylorubrum rhodinum</name>
    <dbReference type="NCBI Taxonomy" id="29428"/>
    <lineage>
        <taxon>Bacteria</taxon>
        <taxon>Pseudomonadati</taxon>
        <taxon>Pseudomonadota</taxon>
        <taxon>Alphaproteobacteria</taxon>
        <taxon>Hyphomicrobiales</taxon>
        <taxon>Methylobacteriaceae</taxon>
        <taxon>Methylorubrum</taxon>
    </lineage>
</organism>
<dbReference type="EMBL" id="JACHOP010000001">
    <property type="protein sequence ID" value="MBB5755584.1"/>
    <property type="molecule type" value="Genomic_DNA"/>
</dbReference>
<dbReference type="Proteomes" id="UP000583454">
    <property type="component" value="Unassembled WGS sequence"/>
</dbReference>